<dbReference type="KEGG" id="nml:Namu_4516"/>
<dbReference type="Pfam" id="PF08843">
    <property type="entry name" value="AbiEii"/>
    <property type="match status" value="1"/>
</dbReference>
<name>C8X6P7_NAKMY</name>
<reference evidence="2" key="1">
    <citation type="submission" date="2009-09" db="EMBL/GenBank/DDBJ databases">
        <title>The complete genome of Nakamurella multipartita DSM 44233.</title>
        <authorList>
            <consortium name="US DOE Joint Genome Institute (JGI-PGF)"/>
            <person name="Lucas S."/>
            <person name="Copeland A."/>
            <person name="Lapidus A."/>
            <person name="Glavina del Rio T."/>
            <person name="Dalin E."/>
            <person name="Tice H."/>
            <person name="Bruce D."/>
            <person name="Goodwin L."/>
            <person name="Pitluck S."/>
            <person name="Kyrpides N."/>
            <person name="Mavromatis K."/>
            <person name="Ivanova N."/>
            <person name="Ovchinnikova G."/>
            <person name="Sims D."/>
            <person name="Meincke L."/>
            <person name="Brettin T."/>
            <person name="Detter J.C."/>
            <person name="Han C."/>
            <person name="Larimer F."/>
            <person name="Land M."/>
            <person name="Hauser L."/>
            <person name="Markowitz V."/>
            <person name="Cheng J.-F."/>
            <person name="Hugenholtz P."/>
            <person name="Woyke T."/>
            <person name="Wu D."/>
            <person name="Klenk H.-P."/>
            <person name="Eisen J.A."/>
        </authorList>
    </citation>
    <scope>NUCLEOTIDE SEQUENCE [LARGE SCALE GENOMIC DNA]</scope>
    <source>
        <strain evidence="2">ATCC 700099 / DSM 44233 / CIP 104796 / JCM 9543 / NBRC 105858 / Y-104</strain>
    </source>
</reference>
<accession>C8X6P7</accession>
<evidence type="ECO:0000313" key="1">
    <source>
        <dbReference type="EMBL" id="ACV80795.1"/>
    </source>
</evidence>
<reference evidence="1 2" key="2">
    <citation type="journal article" date="2010" name="Stand. Genomic Sci.">
        <title>Complete genome sequence of Nakamurella multipartita type strain (Y-104).</title>
        <authorList>
            <person name="Tice H."/>
            <person name="Mayilraj S."/>
            <person name="Sims D."/>
            <person name="Lapidus A."/>
            <person name="Nolan M."/>
            <person name="Lucas S."/>
            <person name="Glavina Del Rio T."/>
            <person name="Copeland A."/>
            <person name="Cheng J.F."/>
            <person name="Meincke L."/>
            <person name="Bruce D."/>
            <person name="Goodwin L."/>
            <person name="Pitluck S."/>
            <person name="Ivanova N."/>
            <person name="Mavromatis K."/>
            <person name="Ovchinnikova G."/>
            <person name="Pati A."/>
            <person name="Chen A."/>
            <person name="Palaniappan K."/>
            <person name="Land M."/>
            <person name="Hauser L."/>
            <person name="Chang Y.J."/>
            <person name="Jeffries C.D."/>
            <person name="Detter J.C."/>
            <person name="Brettin T."/>
            <person name="Rohde M."/>
            <person name="Goker M."/>
            <person name="Bristow J."/>
            <person name="Eisen J.A."/>
            <person name="Markowitz V."/>
            <person name="Hugenholtz P."/>
            <person name="Kyrpides N.C."/>
            <person name="Klenk H.P."/>
            <person name="Chen F."/>
        </authorList>
    </citation>
    <scope>NUCLEOTIDE SEQUENCE [LARGE SCALE GENOMIC DNA]</scope>
    <source>
        <strain evidence="2">ATCC 700099 / DSM 44233 / CIP 104796 / JCM 9543 / NBRC 105858 / Y-104</strain>
    </source>
</reference>
<organism evidence="1 2">
    <name type="scientific">Nakamurella multipartita (strain ATCC 700099 / DSM 44233 / CIP 104796 / JCM 9543 / NBRC 105858 / Y-104)</name>
    <name type="common">Microsphaera multipartita</name>
    <dbReference type="NCBI Taxonomy" id="479431"/>
    <lineage>
        <taxon>Bacteria</taxon>
        <taxon>Bacillati</taxon>
        <taxon>Actinomycetota</taxon>
        <taxon>Actinomycetes</taxon>
        <taxon>Nakamurellales</taxon>
        <taxon>Nakamurellaceae</taxon>
        <taxon>Nakamurella</taxon>
    </lineage>
</organism>
<sequence>MDGRIAAEYFRLYALEGLLLRLSHSVHRDRFVLKGGVLLAAYQLRRPTTDIDFAALATSNDLEEIRQTVIEIARTPLPPDLDDGLVFDLGAVTARVIRDQDQYSGVRVRLGARLVTAWELFHVDVNVGDPIWPAPADVELPRLLDQPAIPLRGYPMEMVLAEKVVTALQLGIASTRWRDYGDIYQLTGRYDFNSGLVRDAVAAVAAYREIELTALTDELAGYAELAQTKWFAWRSRQDLIDRLPASFTQVLTAVAGFADPVLSPTDDVGSARWSPQTRSWVDV</sequence>
<evidence type="ECO:0000313" key="2">
    <source>
        <dbReference type="Proteomes" id="UP000002218"/>
    </source>
</evidence>
<dbReference type="eggNOG" id="COG2253">
    <property type="taxonomic scope" value="Bacteria"/>
</dbReference>
<gene>
    <name evidence="1" type="ordered locus">Namu_4516</name>
</gene>
<protein>
    <recommendedName>
        <fullName evidence="3">Nucleotidyl transferase AbiEii/AbiGii toxin family protein</fullName>
    </recommendedName>
</protein>
<proteinExistence type="predicted"/>
<evidence type="ECO:0008006" key="3">
    <source>
        <dbReference type="Google" id="ProtNLM"/>
    </source>
</evidence>
<dbReference type="HOGENOM" id="CLU_067323_0_1_11"/>
<dbReference type="STRING" id="479431.Namu_4516"/>
<keyword evidence="2" id="KW-1185">Reference proteome</keyword>
<dbReference type="RefSeq" id="WP_015749614.1">
    <property type="nucleotide sequence ID" value="NC_013235.1"/>
</dbReference>
<dbReference type="InParanoid" id="C8X6P7"/>
<dbReference type="Proteomes" id="UP000002218">
    <property type="component" value="Chromosome"/>
</dbReference>
<dbReference type="AlphaFoldDB" id="C8X6P7"/>
<dbReference type="InterPro" id="IPR014942">
    <property type="entry name" value="AbiEii"/>
</dbReference>
<dbReference type="EMBL" id="CP001737">
    <property type="protein sequence ID" value="ACV80795.1"/>
    <property type="molecule type" value="Genomic_DNA"/>
</dbReference>